<evidence type="ECO:0000259" key="2">
    <source>
        <dbReference type="Pfam" id="PF08550"/>
    </source>
</evidence>
<dbReference type="GO" id="GO:0005773">
    <property type="term" value="C:vacuole"/>
    <property type="evidence" value="ECO:0007669"/>
    <property type="project" value="GOC"/>
</dbReference>
<protein>
    <submittedName>
        <fullName evidence="3">Protein phosphatase type 1 complex subunit hex2</fullName>
    </submittedName>
</protein>
<feature type="compositionally biased region" description="Low complexity" evidence="1">
    <location>
        <begin position="557"/>
        <end position="580"/>
    </location>
</feature>
<feature type="compositionally biased region" description="Low complexity" evidence="1">
    <location>
        <begin position="476"/>
        <end position="485"/>
    </location>
</feature>
<dbReference type="Proteomes" id="UP000007796">
    <property type="component" value="Unassembled WGS sequence"/>
</dbReference>
<dbReference type="STRING" id="655863.F0XHC2"/>
<feature type="region of interest" description="Disordered" evidence="1">
    <location>
        <begin position="522"/>
        <end position="598"/>
    </location>
</feature>
<dbReference type="AlphaFoldDB" id="F0XHC2"/>
<feature type="domain" description="Nitrogen regulatory protein areA GATA-like" evidence="2">
    <location>
        <begin position="205"/>
        <end position="232"/>
    </location>
</feature>
<reference evidence="3 4" key="1">
    <citation type="journal article" date="2011" name="Proc. Natl. Acad. Sci. U.S.A.">
        <title>Genome and transcriptome analyses of the mountain pine beetle-fungal symbiont Grosmannia clavigera, a lodgepole pine pathogen.</title>
        <authorList>
            <person name="DiGuistini S."/>
            <person name="Wang Y."/>
            <person name="Liao N.Y."/>
            <person name="Taylor G."/>
            <person name="Tanguay P."/>
            <person name="Feau N."/>
            <person name="Henrissat B."/>
            <person name="Chan S.K."/>
            <person name="Hesse-Orce U."/>
            <person name="Alamouti S.M."/>
            <person name="Tsui C.K.M."/>
            <person name="Docking R.T."/>
            <person name="Levasseur A."/>
            <person name="Haridas S."/>
            <person name="Robertson G."/>
            <person name="Birol I."/>
            <person name="Holt R.A."/>
            <person name="Marra M.A."/>
            <person name="Hamelin R.C."/>
            <person name="Hirst M."/>
            <person name="Jones S.J.M."/>
            <person name="Bohlmann J."/>
            <person name="Breuil C."/>
        </authorList>
    </citation>
    <scope>NUCLEOTIDE SEQUENCE [LARGE SCALE GENOMIC DNA]</scope>
    <source>
        <strain evidence="4">kw1407 / UAMH 11150</strain>
    </source>
</reference>
<dbReference type="HOGENOM" id="CLU_020417_0_0_1"/>
<keyword evidence="4" id="KW-1185">Reference proteome</keyword>
<dbReference type="OrthoDB" id="5563539at2759"/>
<feature type="compositionally biased region" description="Polar residues" evidence="1">
    <location>
        <begin position="23"/>
        <end position="42"/>
    </location>
</feature>
<dbReference type="EMBL" id="GL629769">
    <property type="protein sequence ID" value="EFX03024.1"/>
    <property type="molecule type" value="Genomic_DNA"/>
</dbReference>
<feature type="region of interest" description="Disordered" evidence="1">
    <location>
        <begin position="394"/>
        <end position="419"/>
    </location>
</feature>
<proteinExistence type="predicted"/>
<dbReference type="eggNOG" id="ENOG502QSII">
    <property type="taxonomic scope" value="Eukaryota"/>
</dbReference>
<evidence type="ECO:0000313" key="4">
    <source>
        <dbReference type="Proteomes" id="UP000007796"/>
    </source>
</evidence>
<accession>F0XHC2</accession>
<dbReference type="PANTHER" id="PTHR28051:SF1">
    <property type="entry name" value="PROTEIN MTL1-RELATED"/>
    <property type="match status" value="1"/>
</dbReference>
<feature type="region of interest" description="Disordered" evidence="1">
    <location>
        <begin position="468"/>
        <end position="498"/>
    </location>
</feature>
<sequence length="650" mass="71533">MAVVIASDESTHFAPSLRRSHSQPKFGSKQSGFHQSSSTSRISDLYQQSTYQQQPVRRVFSGSPDLTAPPSPHVSSVSDGSFTVPSPAKSALAPSLRLPERLDRSGFGTSPSGIEESAVLGYAHYDGVSYFNPAQDLASAHEIEDLYAASPNDNNTVSTGPSRTNSSDFDFFDHIAEDDTAVRAQPSRHVDYLSHNWREEDIWESWKYIVSRRGDYSNSARLENASWRTWMKSKNKLKTISPETLNWLKDCDVTWLYGPLQTGHQNIASQQAEDSVELTKSNSFLVNSKKPILKKRSMSELMLQRSLSASSLVKQAAAAVQAQQKDKAIRRITRPRLERATTDYITFPFSSRRHSPGTSSLLLSISSSGVVSPSSERRHIHFNEQVEQCIVVEVKGDDDDDESAVPRYESDSSDSDDGAIMMKRTALKRRAAPRHRQSHPIHTESKTIAMLPSTKLKAQEDDPDILEGSAMKHSYRSPIMSPSSSQETLRPSKPSSRMFFGSIDEYDAVDRIVDIDNKADSEILQVQKDEDEDEDDSEDEGLGMSMANSRKRTSGFLSTSASTSKLSAVGSGPSTSFSSSSGGGLKRTTSTSSLFAEPAGMRRTASGMFMPYEEGETAIGRDGGVIGRVIDTVNTARDIIHVIMNVGWKG</sequence>
<dbReference type="GO" id="GO:0007039">
    <property type="term" value="P:protein catabolic process in the vacuole"/>
    <property type="evidence" value="ECO:0007669"/>
    <property type="project" value="TreeGrafter"/>
</dbReference>
<dbReference type="InterPro" id="IPR013860">
    <property type="entry name" value="AreA_GATA"/>
</dbReference>
<gene>
    <name evidence="3" type="ORF">CMQ_2953</name>
</gene>
<dbReference type="RefSeq" id="XP_014172506.1">
    <property type="nucleotide sequence ID" value="XM_014317031.1"/>
</dbReference>
<feature type="compositionally biased region" description="Polar residues" evidence="1">
    <location>
        <begin position="486"/>
        <end position="495"/>
    </location>
</feature>
<dbReference type="PANTHER" id="PTHR28051">
    <property type="entry name" value="PROTEIN MTL1-RELATED"/>
    <property type="match status" value="1"/>
</dbReference>
<evidence type="ECO:0000256" key="1">
    <source>
        <dbReference type="SAM" id="MobiDB-lite"/>
    </source>
</evidence>
<feature type="compositionally biased region" description="Polar residues" evidence="1">
    <location>
        <begin position="73"/>
        <end position="84"/>
    </location>
</feature>
<evidence type="ECO:0000313" key="3">
    <source>
        <dbReference type="EMBL" id="EFX03024.1"/>
    </source>
</evidence>
<name>F0XHC2_GROCL</name>
<dbReference type="InterPro" id="IPR052292">
    <property type="entry name" value="Glucose_repression_reg"/>
</dbReference>
<dbReference type="InParanoid" id="F0XHC2"/>
<dbReference type="GO" id="GO:0042149">
    <property type="term" value="P:cellular response to glucose starvation"/>
    <property type="evidence" value="ECO:0007669"/>
    <property type="project" value="TreeGrafter"/>
</dbReference>
<organism evidence="4">
    <name type="scientific">Grosmannia clavigera (strain kw1407 / UAMH 11150)</name>
    <name type="common">Blue stain fungus</name>
    <name type="synonym">Graphiocladiella clavigera</name>
    <dbReference type="NCBI Taxonomy" id="655863"/>
    <lineage>
        <taxon>Eukaryota</taxon>
        <taxon>Fungi</taxon>
        <taxon>Dikarya</taxon>
        <taxon>Ascomycota</taxon>
        <taxon>Pezizomycotina</taxon>
        <taxon>Sordariomycetes</taxon>
        <taxon>Sordariomycetidae</taxon>
        <taxon>Ophiostomatales</taxon>
        <taxon>Ophiostomataceae</taxon>
        <taxon>Leptographium</taxon>
    </lineage>
</organism>
<dbReference type="Pfam" id="PF08550">
    <property type="entry name" value="GATA_AreA"/>
    <property type="match status" value="1"/>
</dbReference>
<feature type="region of interest" description="Disordered" evidence="1">
    <location>
        <begin position="60"/>
        <end position="90"/>
    </location>
</feature>
<feature type="compositionally biased region" description="Acidic residues" evidence="1">
    <location>
        <begin position="529"/>
        <end position="541"/>
    </location>
</feature>
<feature type="region of interest" description="Disordered" evidence="1">
    <location>
        <begin position="1"/>
        <end position="42"/>
    </location>
</feature>
<dbReference type="GeneID" id="25975999"/>